<dbReference type="Proteomes" id="UP000199518">
    <property type="component" value="Unassembled WGS sequence"/>
</dbReference>
<reference evidence="9" key="1">
    <citation type="submission" date="2016-10" db="EMBL/GenBank/DDBJ databases">
        <authorList>
            <person name="Varghese N."/>
            <person name="Submissions S."/>
        </authorList>
    </citation>
    <scope>NUCLEOTIDE SEQUENCE [LARGE SCALE GENOMIC DNA]</scope>
    <source>
        <strain evidence="9">DSM 26348</strain>
    </source>
</reference>
<gene>
    <name evidence="7" type="primary">rplR</name>
    <name evidence="8" type="ORF">SAMN05421753_102144</name>
</gene>
<dbReference type="OrthoDB" id="9810939at2"/>
<dbReference type="NCBIfam" id="TIGR00060">
    <property type="entry name" value="L18_bact"/>
    <property type="match status" value="1"/>
</dbReference>
<evidence type="ECO:0000256" key="6">
    <source>
        <dbReference type="ARBA" id="ARBA00035197"/>
    </source>
</evidence>
<keyword evidence="4 7" id="KW-0689">Ribosomal protein</keyword>
<evidence type="ECO:0000256" key="1">
    <source>
        <dbReference type="ARBA" id="ARBA00007116"/>
    </source>
</evidence>
<evidence type="ECO:0000313" key="8">
    <source>
        <dbReference type="EMBL" id="SFH70268.1"/>
    </source>
</evidence>
<evidence type="ECO:0000256" key="4">
    <source>
        <dbReference type="ARBA" id="ARBA00022980"/>
    </source>
</evidence>
<comment type="subunit">
    <text evidence="7">Part of the 50S ribosomal subunit; part of the 5S rRNA/L5/L18/L25 subcomplex. Contacts the 5S and 23S rRNAs.</text>
</comment>
<evidence type="ECO:0000313" key="9">
    <source>
        <dbReference type="Proteomes" id="UP000199518"/>
    </source>
</evidence>
<keyword evidence="3 7" id="KW-0694">RNA-binding</keyword>
<dbReference type="PANTHER" id="PTHR12899">
    <property type="entry name" value="39S RIBOSOMAL PROTEIN L18, MITOCHONDRIAL"/>
    <property type="match status" value="1"/>
</dbReference>
<evidence type="ECO:0000256" key="5">
    <source>
        <dbReference type="ARBA" id="ARBA00023274"/>
    </source>
</evidence>
<dbReference type="EMBL" id="FOQD01000002">
    <property type="protein sequence ID" value="SFH70268.1"/>
    <property type="molecule type" value="Genomic_DNA"/>
</dbReference>
<dbReference type="PANTHER" id="PTHR12899:SF3">
    <property type="entry name" value="LARGE RIBOSOMAL SUBUNIT PROTEIN UL18M"/>
    <property type="match status" value="1"/>
</dbReference>
<dbReference type="STRING" id="1576369.SAMN05421753_102144"/>
<dbReference type="Pfam" id="PF00861">
    <property type="entry name" value="Ribosomal_L18p"/>
    <property type="match status" value="1"/>
</dbReference>
<name>A0A1I3C6T7_9PLAN</name>
<evidence type="ECO:0000256" key="7">
    <source>
        <dbReference type="HAMAP-Rule" id="MF_01337"/>
    </source>
</evidence>
<accession>A0A1I3C6T7</accession>
<comment type="similarity">
    <text evidence="1 7">Belongs to the universal ribosomal protein uL18 family.</text>
</comment>
<dbReference type="FunFam" id="3.30.420.100:FF:000001">
    <property type="entry name" value="50S ribosomal protein L18"/>
    <property type="match status" value="1"/>
</dbReference>
<dbReference type="HAMAP" id="MF_01337_B">
    <property type="entry name" value="Ribosomal_uL18_B"/>
    <property type="match status" value="1"/>
</dbReference>
<dbReference type="RefSeq" id="WP_092047839.1">
    <property type="nucleotide sequence ID" value="NZ_FOQD01000002.1"/>
</dbReference>
<dbReference type="Gene3D" id="3.30.420.100">
    <property type="match status" value="1"/>
</dbReference>
<evidence type="ECO:0000256" key="3">
    <source>
        <dbReference type="ARBA" id="ARBA00022884"/>
    </source>
</evidence>
<organism evidence="8 9">
    <name type="scientific">Planctomicrobium piriforme</name>
    <dbReference type="NCBI Taxonomy" id="1576369"/>
    <lineage>
        <taxon>Bacteria</taxon>
        <taxon>Pseudomonadati</taxon>
        <taxon>Planctomycetota</taxon>
        <taxon>Planctomycetia</taxon>
        <taxon>Planctomycetales</taxon>
        <taxon>Planctomycetaceae</taxon>
        <taxon>Planctomicrobium</taxon>
    </lineage>
</organism>
<dbReference type="SUPFAM" id="SSF53137">
    <property type="entry name" value="Translational machinery components"/>
    <property type="match status" value="1"/>
</dbReference>
<dbReference type="GO" id="GO:0008097">
    <property type="term" value="F:5S rRNA binding"/>
    <property type="evidence" value="ECO:0007669"/>
    <property type="project" value="TreeGrafter"/>
</dbReference>
<dbReference type="InterPro" id="IPR057268">
    <property type="entry name" value="Ribosomal_L18"/>
</dbReference>
<proteinExistence type="inferred from homology"/>
<dbReference type="GO" id="GO:0006412">
    <property type="term" value="P:translation"/>
    <property type="evidence" value="ECO:0007669"/>
    <property type="project" value="UniProtKB-UniRule"/>
</dbReference>
<dbReference type="AlphaFoldDB" id="A0A1I3C6T7"/>
<sequence length="121" mass="13452">MKLQEAVTKRRWRRRHHVRNKVRAAGRVRLTVFRSNRHMSAQIIDDEAGRTLVHASTTEKDLGGVGKTHSDVEAAKLVGKKLAERALAAGIKHVAFDRGSYSYHGRVAALAEAAREVGLDF</sequence>
<dbReference type="CDD" id="cd00432">
    <property type="entry name" value="Ribosomal_L18_L5e"/>
    <property type="match status" value="1"/>
</dbReference>
<evidence type="ECO:0000256" key="2">
    <source>
        <dbReference type="ARBA" id="ARBA00022730"/>
    </source>
</evidence>
<dbReference type="InterPro" id="IPR004389">
    <property type="entry name" value="Ribosomal_uL18_bac-type"/>
</dbReference>
<protein>
    <recommendedName>
        <fullName evidence="6 7">Large ribosomal subunit protein uL18</fullName>
    </recommendedName>
</protein>
<dbReference type="GO" id="GO:0003735">
    <property type="term" value="F:structural constituent of ribosome"/>
    <property type="evidence" value="ECO:0007669"/>
    <property type="project" value="InterPro"/>
</dbReference>
<dbReference type="InterPro" id="IPR005484">
    <property type="entry name" value="Ribosomal_uL18_bac/plant/anim"/>
</dbReference>
<keyword evidence="9" id="KW-1185">Reference proteome</keyword>
<dbReference type="GO" id="GO:0022625">
    <property type="term" value="C:cytosolic large ribosomal subunit"/>
    <property type="evidence" value="ECO:0007669"/>
    <property type="project" value="TreeGrafter"/>
</dbReference>
<comment type="function">
    <text evidence="7">This is one of the proteins that bind and probably mediate the attachment of the 5S RNA into the large ribosomal subunit, where it forms part of the central protuberance.</text>
</comment>
<keyword evidence="5 7" id="KW-0687">Ribonucleoprotein</keyword>
<keyword evidence="2 7" id="KW-0699">rRNA-binding</keyword>